<evidence type="ECO:0000259" key="1">
    <source>
        <dbReference type="SMART" id="SM00507"/>
    </source>
</evidence>
<dbReference type="EMBL" id="RXNV01000018">
    <property type="protein sequence ID" value="RTR27006.1"/>
    <property type="molecule type" value="Genomic_DNA"/>
</dbReference>
<accession>A0A431VUU3</accession>
<dbReference type="InterPro" id="IPR003615">
    <property type="entry name" value="HNH_nuc"/>
</dbReference>
<proteinExistence type="predicted"/>
<dbReference type="InterPro" id="IPR002711">
    <property type="entry name" value="HNH"/>
</dbReference>
<dbReference type="CDD" id="cd00085">
    <property type="entry name" value="HNHc"/>
    <property type="match status" value="1"/>
</dbReference>
<dbReference type="Pfam" id="PF01844">
    <property type="entry name" value="HNH"/>
    <property type="match status" value="1"/>
</dbReference>
<dbReference type="RefSeq" id="WP_126507984.1">
    <property type="nucleotide sequence ID" value="NZ_RXNV01000018.1"/>
</dbReference>
<evidence type="ECO:0000313" key="3">
    <source>
        <dbReference type="Proteomes" id="UP000282060"/>
    </source>
</evidence>
<name>A0A431VUU3_9GAMM</name>
<dbReference type="GO" id="GO:0004519">
    <property type="term" value="F:endonuclease activity"/>
    <property type="evidence" value="ECO:0007669"/>
    <property type="project" value="UniProtKB-KW"/>
</dbReference>
<keyword evidence="2" id="KW-0378">Hydrolase</keyword>
<keyword evidence="3" id="KW-1185">Reference proteome</keyword>
<dbReference type="AlphaFoldDB" id="A0A431VUU3"/>
<keyword evidence="2" id="KW-0255">Endonuclease</keyword>
<keyword evidence="2" id="KW-0540">Nuclease</keyword>
<organism evidence="2 3">
    <name type="scientific">Shewanella atlantica</name>
    <dbReference type="NCBI Taxonomy" id="271099"/>
    <lineage>
        <taxon>Bacteria</taxon>
        <taxon>Pseudomonadati</taxon>
        <taxon>Pseudomonadota</taxon>
        <taxon>Gammaproteobacteria</taxon>
        <taxon>Alteromonadales</taxon>
        <taxon>Shewanellaceae</taxon>
        <taxon>Shewanella</taxon>
    </lineage>
</organism>
<dbReference type="GO" id="GO:0003676">
    <property type="term" value="F:nucleic acid binding"/>
    <property type="evidence" value="ECO:0007669"/>
    <property type="project" value="InterPro"/>
</dbReference>
<sequence length="147" mass="16854">MISVTYQIDSKSSRKGYKSETGALKAIWKWLKKHNGKTDMSAIIYVPGSEPRVFDDCEQLPFKDPTESDFYSSGKWMRLRYQAFEVYGNKCACCGANPESGVTLHVDHIKPRSTHPELELDITNLQVLCEQCNIGKLNKFQTQWRKS</sequence>
<gene>
    <name evidence="2" type="ORF">EKG39_21075</name>
</gene>
<dbReference type="SMART" id="SM00507">
    <property type="entry name" value="HNHc"/>
    <property type="match status" value="1"/>
</dbReference>
<dbReference type="Gene3D" id="1.10.30.50">
    <property type="match status" value="1"/>
</dbReference>
<reference evidence="2 3" key="1">
    <citation type="submission" date="2018-12" db="EMBL/GenBank/DDBJ databases">
        <authorList>
            <person name="Yu L."/>
        </authorList>
    </citation>
    <scope>NUCLEOTIDE SEQUENCE [LARGE SCALE GENOMIC DNA]</scope>
    <source>
        <strain evidence="2 3">HAW-EB5</strain>
    </source>
</reference>
<comment type="caution">
    <text evidence="2">The sequence shown here is derived from an EMBL/GenBank/DDBJ whole genome shotgun (WGS) entry which is preliminary data.</text>
</comment>
<feature type="domain" description="HNH nuclease" evidence="1">
    <location>
        <begin position="79"/>
        <end position="134"/>
    </location>
</feature>
<dbReference type="GO" id="GO:0008270">
    <property type="term" value="F:zinc ion binding"/>
    <property type="evidence" value="ECO:0007669"/>
    <property type="project" value="InterPro"/>
</dbReference>
<protein>
    <submittedName>
        <fullName evidence="2">HNH endonuclease</fullName>
    </submittedName>
</protein>
<dbReference type="OrthoDB" id="5292295at2"/>
<evidence type="ECO:0000313" key="2">
    <source>
        <dbReference type="EMBL" id="RTR27006.1"/>
    </source>
</evidence>
<dbReference type="Proteomes" id="UP000282060">
    <property type="component" value="Unassembled WGS sequence"/>
</dbReference>